<evidence type="ECO:0000313" key="1">
    <source>
        <dbReference type="EMBL" id="KAH3690355.1"/>
    </source>
</evidence>
<organism evidence="1 2">
    <name type="scientific">Dreissena polymorpha</name>
    <name type="common">Zebra mussel</name>
    <name type="synonym">Mytilus polymorpha</name>
    <dbReference type="NCBI Taxonomy" id="45954"/>
    <lineage>
        <taxon>Eukaryota</taxon>
        <taxon>Metazoa</taxon>
        <taxon>Spiralia</taxon>
        <taxon>Lophotrochozoa</taxon>
        <taxon>Mollusca</taxon>
        <taxon>Bivalvia</taxon>
        <taxon>Autobranchia</taxon>
        <taxon>Heteroconchia</taxon>
        <taxon>Euheterodonta</taxon>
        <taxon>Imparidentia</taxon>
        <taxon>Neoheterodontei</taxon>
        <taxon>Myida</taxon>
        <taxon>Dreissenoidea</taxon>
        <taxon>Dreissenidae</taxon>
        <taxon>Dreissena</taxon>
    </lineage>
</organism>
<reference evidence="1" key="2">
    <citation type="submission" date="2020-11" db="EMBL/GenBank/DDBJ databases">
        <authorList>
            <person name="McCartney M.A."/>
            <person name="Auch B."/>
            <person name="Kono T."/>
            <person name="Mallez S."/>
            <person name="Becker A."/>
            <person name="Gohl D.M."/>
            <person name="Silverstein K.A.T."/>
            <person name="Koren S."/>
            <person name="Bechman K.B."/>
            <person name="Herman A."/>
            <person name="Abrahante J.E."/>
            <person name="Garbe J."/>
        </authorList>
    </citation>
    <scope>NUCLEOTIDE SEQUENCE</scope>
    <source>
        <strain evidence="1">Duluth1</strain>
        <tissue evidence="1">Whole animal</tissue>
    </source>
</reference>
<dbReference type="EMBL" id="JAIWYP010000067">
    <property type="protein sequence ID" value="KAH3690355.1"/>
    <property type="molecule type" value="Genomic_DNA"/>
</dbReference>
<reference evidence="1" key="1">
    <citation type="journal article" date="2019" name="bioRxiv">
        <title>The Genome of the Zebra Mussel, Dreissena polymorpha: A Resource for Invasive Species Research.</title>
        <authorList>
            <person name="McCartney M.A."/>
            <person name="Auch B."/>
            <person name="Kono T."/>
            <person name="Mallez S."/>
            <person name="Zhang Y."/>
            <person name="Obille A."/>
            <person name="Becker A."/>
            <person name="Abrahante J.E."/>
            <person name="Garbe J."/>
            <person name="Badalamenti J.P."/>
            <person name="Herman A."/>
            <person name="Mangelson H."/>
            <person name="Liachko I."/>
            <person name="Sullivan S."/>
            <person name="Sone E.D."/>
            <person name="Koren S."/>
            <person name="Silverstein K.A.T."/>
            <person name="Beckman K.B."/>
            <person name="Gohl D.M."/>
        </authorList>
    </citation>
    <scope>NUCLEOTIDE SEQUENCE</scope>
    <source>
        <strain evidence="1">Duluth1</strain>
        <tissue evidence="1">Whole animal</tissue>
    </source>
</reference>
<dbReference type="AlphaFoldDB" id="A0A9D4BD69"/>
<accession>A0A9D4BD69</accession>
<protein>
    <submittedName>
        <fullName evidence="1">Uncharacterized protein</fullName>
    </submittedName>
</protein>
<dbReference type="Proteomes" id="UP000828390">
    <property type="component" value="Unassembled WGS sequence"/>
</dbReference>
<evidence type="ECO:0000313" key="2">
    <source>
        <dbReference type="Proteomes" id="UP000828390"/>
    </source>
</evidence>
<gene>
    <name evidence="1" type="ORF">DPMN_190708</name>
</gene>
<keyword evidence="2" id="KW-1185">Reference proteome</keyword>
<sequence length="65" mass="8025">MSVLAELRSAMRQVDRGKSVKKEQRRKLDAQFKAKRQKNWKNFQVRNCQMISWQLWMRQLYQNPK</sequence>
<proteinExistence type="predicted"/>
<name>A0A9D4BD69_DREPO</name>
<comment type="caution">
    <text evidence="1">The sequence shown here is derived from an EMBL/GenBank/DDBJ whole genome shotgun (WGS) entry which is preliminary data.</text>
</comment>